<keyword evidence="2" id="KW-1185">Reference proteome</keyword>
<dbReference type="RefSeq" id="WP_417922349.1">
    <property type="nucleotide sequence ID" value="NZ_JBHSFS010000002.1"/>
</dbReference>
<organism evidence="1 2">
    <name type="scientific">Streptomyces ehimensis</name>
    <dbReference type="NCBI Taxonomy" id="68195"/>
    <lineage>
        <taxon>Bacteria</taxon>
        <taxon>Bacillati</taxon>
        <taxon>Actinomycetota</taxon>
        <taxon>Actinomycetes</taxon>
        <taxon>Kitasatosporales</taxon>
        <taxon>Streptomycetaceae</taxon>
        <taxon>Streptomyces</taxon>
    </lineage>
</organism>
<evidence type="ECO:0000313" key="1">
    <source>
        <dbReference type="EMBL" id="MFC4512273.1"/>
    </source>
</evidence>
<gene>
    <name evidence="1" type="ORF">ACFPEN_04910</name>
</gene>
<sequence length="200" mass="20810">MLNAADAVAAIRTEYGPDEHQAIEVYGDVIDALEGAGFPAYVETRGGLAICALTPDGSLLTVASEDALPWDRDKLAGWHLAHTAEDAPGTPWRCIVHDAVAADRSAGAGEGIEAVVAAAVTHLKTCPHRPTEYEGRPGESAGNDEVSALAHGVRCTGCDSPQVAFTVRGWANCRACGLGQESGAAMLCHDWCEECEAAAL</sequence>
<dbReference type="Proteomes" id="UP001595990">
    <property type="component" value="Unassembled WGS sequence"/>
</dbReference>
<accession>A0ABV9BC36</accession>
<comment type="caution">
    <text evidence="1">The sequence shown here is derived from an EMBL/GenBank/DDBJ whole genome shotgun (WGS) entry which is preliminary data.</text>
</comment>
<dbReference type="EMBL" id="JBHSFS010000002">
    <property type="protein sequence ID" value="MFC4512273.1"/>
    <property type="molecule type" value="Genomic_DNA"/>
</dbReference>
<protein>
    <submittedName>
        <fullName evidence="1">Uncharacterized protein</fullName>
    </submittedName>
</protein>
<evidence type="ECO:0000313" key="2">
    <source>
        <dbReference type="Proteomes" id="UP001595990"/>
    </source>
</evidence>
<name>A0ABV9BC36_9ACTN</name>
<reference evidence="2" key="1">
    <citation type="journal article" date="2019" name="Int. J. Syst. Evol. Microbiol.">
        <title>The Global Catalogue of Microorganisms (GCM) 10K type strain sequencing project: providing services to taxonomists for standard genome sequencing and annotation.</title>
        <authorList>
            <consortium name="The Broad Institute Genomics Platform"/>
            <consortium name="The Broad Institute Genome Sequencing Center for Infectious Disease"/>
            <person name="Wu L."/>
            <person name="Ma J."/>
        </authorList>
    </citation>
    <scope>NUCLEOTIDE SEQUENCE [LARGE SCALE GENOMIC DNA]</scope>
    <source>
        <strain evidence="2">CECT 8064</strain>
    </source>
</reference>
<proteinExistence type="predicted"/>